<dbReference type="EMBL" id="JABSTQ010005998">
    <property type="protein sequence ID" value="KAG0438128.1"/>
    <property type="molecule type" value="Genomic_DNA"/>
</dbReference>
<proteinExistence type="predicted"/>
<comment type="caution">
    <text evidence="1">The sequence shown here is derived from an EMBL/GenBank/DDBJ whole genome shotgun (WGS) entry which is preliminary data.</text>
</comment>
<evidence type="ECO:0000313" key="1">
    <source>
        <dbReference type="EMBL" id="KAG0438128.1"/>
    </source>
</evidence>
<accession>A0AC60QR35</accession>
<sequence length="147" mass="15650">MDGARVWRRQGHHVVLKPLAQDAAPGGGTSGIDATPSNGANLKSEGRCRAQLRMYGAPDMDGAIVFGGGKAITSCSSRWLKMQHPAAEHLGSTQHRATAQTSSHSVESHGSPNKLTEARYVISFNSALRMRNEAARPAAPPGWPGRR</sequence>
<reference evidence="1 2" key="1">
    <citation type="journal article" date="2020" name="Cell">
        <title>Large-Scale Comparative Analyses of Tick Genomes Elucidate Their Genetic Diversity and Vector Capacities.</title>
        <authorList>
            <consortium name="Tick Genome and Microbiome Consortium (TIGMIC)"/>
            <person name="Jia N."/>
            <person name="Wang J."/>
            <person name="Shi W."/>
            <person name="Du L."/>
            <person name="Sun Y."/>
            <person name="Zhan W."/>
            <person name="Jiang J.F."/>
            <person name="Wang Q."/>
            <person name="Zhang B."/>
            <person name="Ji P."/>
            <person name="Bell-Sakyi L."/>
            <person name="Cui X.M."/>
            <person name="Yuan T.T."/>
            <person name="Jiang B.G."/>
            <person name="Yang W.F."/>
            <person name="Lam T.T."/>
            <person name="Chang Q.C."/>
            <person name="Ding S.J."/>
            <person name="Wang X.J."/>
            <person name="Zhu J.G."/>
            <person name="Ruan X.D."/>
            <person name="Zhao L."/>
            <person name="Wei J.T."/>
            <person name="Ye R.Z."/>
            <person name="Que T.C."/>
            <person name="Du C.H."/>
            <person name="Zhou Y.H."/>
            <person name="Cheng J.X."/>
            <person name="Dai P.F."/>
            <person name="Guo W.B."/>
            <person name="Han X.H."/>
            <person name="Huang E.J."/>
            <person name="Li L.F."/>
            <person name="Wei W."/>
            <person name="Gao Y.C."/>
            <person name="Liu J.Z."/>
            <person name="Shao H.Z."/>
            <person name="Wang X."/>
            <person name="Wang C.C."/>
            <person name="Yang T.C."/>
            <person name="Huo Q.B."/>
            <person name="Li W."/>
            <person name="Chen H.Y."/>
            <person name="Chen S.E."/>
            <person name="Zhou L.G."/>
            <person name="Ni X.B."/>
            <person name="Tian J.H."/>
            <person name="Sheng Y."/>
            <person name="Liu T."/>
            <person name="Pan Y.S."/>
            <person name="Xia L.Y."/>
            <person name="Li J."/>
            <person name="Zhao F."/>
            <person name="Cao W.C."/>
        </authorList>
    </citation>
    <scope>NUCLEOTIDE SEQUENCE [LARGE SCALE GENOMIC DNA]</scope>
    <source>
        <strain evidence="1">Iper-2018</strain>
    </source>
</reference>
<protein>
    <submittedName>
        <fullName evidence="1">Uncharacterized protein</fullName>
    </submittedName>
</protein>
<keyword evidence="2" id="KW-1185">Reference proteome</keyword>
<name>A0AC60QR35_IXOPE</name>
<organism evidence="1 2">
    <name type="scientific">Ixodes persulcatus</name>
    <name type="common">Taiga tick</name>
    <dbReference type="NCBI Taxonomy" id="34615"/>
    <lineage>
        <taxon>Eukaryota</taxon>
        <taxon>Metazoa</taxon>
        <taxon>Ecdysozoa</taxon>
        <taxon>Arthropoda</taxon>
        <taxon>Chelicerata</taxon>
        <taxon>Arachnida</taxon>
        <taxon>Acari</taxon>
        <taxon>Parasitiformes</taxon>
        <taxon>Ixodida</taxon>
        <taxon>Ixodoidea</taxon>
        <taxon>Ixodidae</taxon>
        <taxon>Ixodinae</taxon>
        <taxon>Ixodes</taxon>
    </lineage>
</organism>
<evidence type="ECO:0000313" key="2">
    <source>
        <dbReference type="Proteomes" id="UP000805193"/>
    </source>
</evidence>
<gene>
    <name evidence="1" type="ORF">HPB47_017141</name>
</gene>
<dbReference type="Proteomes" id="UP000805193">
    <property type="component" value="Unassembled WGS sequence"/>
</dbReference>